<name>A0A5D2C0A8_GOSDA</name>
<proteinExistence type="predicted"/>
<dbReference type="Proteomes" id="UP000323506">
    <property type="component" value="Chromosome D07"/>
</dbReference>
<evidence type="ECO:0000256" key="1">
    <source>
        <dbReference type="SAM" id="MobiDB-lite"/>
    </source>
</evidence>
<evidence type="ECO:0000313" key="2">
    <source>
        <dbReference type="EMBL" id="TYG63061.1"/>
    </source>
</evidence>
<dbReference type="AlphaFoldDB" id="A0A5D2C0A8"/>
<protein>
    <submittedName>
        <fullName evidence="2">Uncharacterized protein</fullName>
    </submittedName>
</protein>
<dbReference type="EMBL" id="CM017707">
    <property type="protein sequence ID" value="TYG63061.1"/>
    <property type="molecule type" value="Genomic_DNA"/>
</dbReference>
<dbReference type="PANTHER" id="PTHR13199:SF23">
    <property type="entry name" value="MEIOSIS CHROMOSOME SEGREGATION FAMILY PROTEIN"/>
    <property type="match status" value="1"/>
</dbReference>
<evidence type="ECO:0000313" key="3">
    <source>
        <dbReference type="Proteomes" id="UP000323506"/>
    </source>
</evidence>
<feature type="non-terminal residue" evidence="2">
    <location>
        <position position="1"/>
    </location>
</feature>
<dbReference type="InterPro" id="IPR051506">
    <property type="entry name" value="ATOS_Transcription_Regulators"/>
</dbReference>
<keyword evidence="3" id="KW-1185">Reference proteome</keyword>
<gene>
    <name evidence="2" type="ORF">ES288_D07G281900v1</name>
</gene>
<organism evidence="2 3">
    <name type="scientific">Gossypium darwinii</name>
    <name type="common">Darwin's cotton</name>
    <name type="synonym">Gossypium barbadense var. darwinii</name>
    <dbReference type="NCBI Taxonomy" id="34276"/>
    <lineage>
        <taxon>Eukaryota</taxon>
        <taxon>Viridiplantae</taxon>
        <taxon>Streptophyta</taxon>
        <taxon>Embryophyta</taxon>
        <taxon>Tracheophyta</taxon>
        <taxon>Spermatophyta</taxon>
        <taxon>Magnoliopsida</taxon>
        <taxon>eudicotyledons</taxon>
        <taxon>Gunneridae</taxon>
        <taxon>Pentapetalae</taxon>
        <taxon>rosids</taxon>
        <taxon>malvids</taxon>
        <taxon>Malvales</taxon>
        <taxon>Malvaceae</taxon>
        <taxon>Malvoideae</taxon>
        <taxon>Gossypium</taxon>
    </lineage>
</organism>
<dbReference type="PANTHER" id="PTHR13199">
    <property type="entry name" value="GH03947P"/>
    <property type="match status" value="1"/>
</dbReference>
<reference evidence="2 3" key="1">
    <citation type="submission" date="2019-06" db="EMBL/GenBank/DDBJ databases">
        <title>WGS assembly of Gossypium darwinii.</title>
        <authorList>
            <person name="Chen Z.J."/>
            <person name="Sreedasyam A."/>
            <person name="Ando A."/>
            <person name="Song Q."/>
            <person name="De L."/>
            <person name="Hulse-Kemp A."/>
            <person name="Ding M."/>
            <person name="Ye W."/>
            <person name="Kirkbride R."/>
            <person name="Jenkins J."/>
            <person name="Plott C."/>
            <person name="Lovell J."/>
            <person name="Lin Y.-M."/>
            <person name="Vaughn R."/>
            <person name="Liu B."/>
            <person name="Li W."/>
            <person name="Simpson S."/>
            <person name="Scheffler B."/>
            <person name="Saski C."/>
            <person name="Grover C."/>
            <person name="Hu G."/>
            <person name="Conover J."/>
            <person name="Carlson J."/>
            <person name="Shu S."/>
            <person name="Boston L."/>
            <person name="Williams M."/>
            <person name="Peterson D."/>
            <person name="Mcgee K."/>
            <person name="Jones D."/>
            <person name="Wendel J."/>
            <person name="Stelly D."/>
            <person name="Grimwood J."/>
            <person name="Schmutz J."/>
        </authorList>
    </citation>
    <scope>NUCLEOTIDE SEQUENCE [LARGE SCALE GENOMIC DNA]</scope>
    <source>
        <strain evidence="2">1808015.09</strain>
    </source>
</reference>
<accession>A0A5D2C0A8</accession>
<feature type="region of interest" description="Disordered" evidence="1">
    <location>
        <begin position="71"/>
        <end position="98"/>
    </location>
</feature>
<sequence length="427" mass="47271">EGQEASIDAFLQSPPQISGVSTCGLDCIRGGSFSQTIGGSLCSSFGGFQRKNSLELSEVSQDSFKLGGKMNASSMNKKSHETSKVPKGVTSDVHSSPIGFRANDTESSPLLVRKRLLSPLNSVLFSDQFNCDPLDNIYSGIQVVSSSLNDKYKVSVSQNNKKANIGSKMNITTSSWSLSSCLEHEVNLFNKGRIASLFFTDGPLLEDKDSHISHNFSYSFGLDKFQESNCSLLYYVSIDLLRNSSSSKCRDQKLKRGLGNDEQQAVKSRLHIPMKGRIKLVLSNPEKTPLHMFFCNYDLSDMPAGTKTFVRQKITLASSVPNFAELNSSEVKGNEGLDSIQITSCNNVRFKEHGDAYQRTNQKLSHSGIKINENTKGTGSLRYALHLRFLCPPAKKSSKSFQRDADEGKLNVEYHYPEDPRYFDISN</sequence>